<feature type="region of interest" description="Disordered" evidence="1">
    <location>
        <begin position="38"/>
        <end position="63"/>
    </location>
</feature>
<feature type="region of interest" description="Disordered" evidence="1">
    <location>
        <begin position="311"/>
        <end position="341"/>
    </location>
</feature>
<protein>
    <recommendedName>
        <fullName evidence="3">Septum formation-related domain-containing protein</fullName>
    </recommendedName>
</protein>
<dbReference type="Pfam" id="PF13845">
    <property type="entry name" value="Septum_form"/>
    <property type="match status" value="1"/>
</dbReference>
<evidence type="ECO:0000256" key="1">
    <source>
        <dbReference type="SAM" id="MobiDB-lite"/>
    </source>
</evidence>
<organism evidence="4 5">
    <name type="scientific">Corynebacterium alimapuense</name>
    <dbReference type="NCBI Taxonomy" id="1576874"/>
    <lineage>
        <taxon>Bacteria</taxon>
        <taxon>Bacillati</taxon>
        <taxon>Actinomycetota</taxon>
        <taxon>Actinomycetes</taxon>
        <taxon>Mycobacteriales</taxon>
        <taxon>Corynebacteriaceae</taxon>
        <taxon>Corynebacterium</taxon>
    </lineage>
</organism>
<evidence type="ECO:0000313" key="4">
    <source>
        <dbReference type="EMBL" id="RNE50005.1"/>
    </source>
</evidence>
<dbReference type="InterPro" id="IPR026004">
    <property type="entry name" value="Septum_form"/>
</dbReference>
<dbReference type="OrthoDB" id="4266126at2"/>
<feature type="compositionally biased region" description="Basic and acidic residues" evidence="1">
    <location>
        <begin position="332"/>
        <end position="341"/>
    </location>
</feature>
<feature type="signal peptide" evidence="2">
    <location>
        <begin position="1"/>
        <end position="34"/>
    </location>
</feature>
<sequence length="341" mass="36180">MKIANARSATAVRAGLVAAMATVVALGAHGYVSAANQDNGVDGQSAEQSDSSEDDAQSSTLQATPFTTADVGDCLTWNTDEAGVVSDFEQVPCSGEHRFEISAREDLAAYPSSEFGPDASVPDVTRQAQLREELCAAPTLRYLDGRFDPVGRFSIAPILPSAEAWTNGDRTMLCGLQSTDADGIPIPTIGPISTQDQARVNQPEACVAVDSSRAWNVVDCTEPHQMETTLIVDLLPIFPEGTPTIEDQDGHLAEVCTQAAQDYLGGEEELYQSTLQAYWGTIDQSSWIGGSHSVNCSLVHANEEGGFSTLEGTARDGRDGFTINGQPPAEQPTRDPLVETG</sequence>
<dbReference type="AlphaFoldDB" id="A0A3M8KB36"/>
<keyword evidence="2" id="KW-0732">Signal</keyword>
<comment type="caution">
    <text evidence="4">The sequence shown here is derived from an EMBL/GenBank/DDBJ whole genome shotgun (WGS) entry which is preliminary data.</text>
</comment>
<keyword evidence="5" id="KW-1185">Reference proteome</keyword>
<accession>A0A3M8KB36</accession>
<evidence type="ECO:0000256" key="2">
    <source>
        <dbReference type="SAM" id="SignalP"/>
    </source>
</evidence>
<feature type="chain" id="PRO_5018076765" description="Septum formation-related domain-containing protein" evidence="2">
    <location>
        <begin position="35"/>
        <end position="341"/>
    </location>
</feature>
<dbReference type="EMBL" id="PTJO01000001">
    <property type="protein sequence ID" value="RNE50005.1"/>
    <property type="molecule type" value="Genomic_DNA"/>
</dbReference>
<evidence type="ECO:0000259" key="3">
    <source>
        <dbReference type="Pfam" id="PF13845"/>
    </source>
</evidence>
<feature type="domain" description="Septum formation-related" evidence="3">
    <location>
        <begin position="72"/>
        <end position="296"/>
    </location>
</feature>
<name>A0A3M8KB36_9CORY</name>
<reference evidence="4 5" key="1">
    <citation type="submission" date="2018-02" db="EMBL/GenBank/DDBJ databases">
        <title>Corynebacterium alimpuense sp. nov., a marine obligate actinomycete isolated from sediments of Valparaiso bay, Chile.</title>
        <authorList>
            <person name="Claverias F."/>
            <person name="Gonzales-Siles L."/>
            <person name="Salva-Serra F."/>
            <person name="Inganaes E."/>
            <person name="Molin K."/>
            <person name="Cumsille A."/>
            <person name="Undabarrena A."/>
            <person name="Couve E."/>
            <person name="Moore E.R.B."/>
            <person name="Gomila M."/>
            <person name="Camara B."/>
        </authorList>
    </citation>
    <scope>NUCLEOTIDE SEQUENCE [LARGE SCALE GENOMIC DNA]</scope>
    <source>
        <strain evidence="4 5">CCUG 69366</strain>
    </source>
</reference>
<dbReference type="RefSeq" id="WP_123047049.1">
    <property type="nucleotide sequence ID" value="NZ_PTJO01000001.1"/>
</dbReference>
<proteinExistence type="predicted"/>
<dbReference type="Proteomes" id="UP000266975">
    <property type="component" value="Unassembled WGS sequence"/>
</dbReference>
<evidence type="ECO:0000313" key="5">
    <source>
        <dbReference type="Proteomes" id="UP000266975"/>
    </source>
</evidence>
<gene>
    <name evidence="4" type="ORF">C5L39_01135</name>
</gene>